<keyword evidence="3" id="KW-1185">Reference proteome</keyword>
<feature type="region of interest" description="Disordered" evidence="1">
    <location>
        <begin position="1"/>
        <end position="48"/>
    </location>
</feature>
<dbReference type="EMBL" id="KU998245">
    <property type="protein sequence ID" value="ANA86481.1"/>
    <property type="molecule type" value="Genomic_DNA"/>
</dbReference>
<accession>A0A160DF23</accession>
<evidence type="ECO:0000313" key="3">
    <source>
        <dbReference type="Proteomes" id="UP000204609"/>
    </source>
</evidence>
<dbReference type="RefSeq" id="YP_009274564.1">
    <property type="nucleotide sequence ID" value="NC_030917.1"/>
</dbReference>
<evidence type="ECO:0000256" key="1">
    <source>
        <dbReference type="SAM" id="MobiDB-lite"/>
    </source>
</evidence>
<gene>
    <name evidence="2" type="primary">148</name>
    <name evidence="2" type="ORF">PBI_ONEUP_148</name>
</gene>
<organism evidence="2 3">
    <name type="scientific">Gordonia phage OneUp</name>
    <dbReference type="NCBI Taxonomy" id="1838074"/>
    <lineage>
        <taxon>Viruses</taxon>
        <taxon>Duplodnaviria</taxon>
        <taxon>Heunggongvirae</taxon>
        <taxon>Uroviricota</taxon>
        <taxon>Caudoviricetes</taxon>
        <taxon>Oneupvirus</taxon>
        <taxon>Oneupvirus oneup</taxon>
    </lineage>
</organism>
<protein>
    <submittedName>
        <fullName evidence="2">Uncharacterized protein</fullName>
    </submittedName>
</protein>
<sequence>MPSENKHYMRKMQELRRSSAASPIPNRKQRRRMSRNANRQADIRDQEN</sequence>
<reference evidence="3" key="1">
    <citation type="submission" date="2016-03" db="EMBL/GenBank/DDBJ databases">
        <authorList>
            <person name="Ploux O."/>
        </authorList>
    </citation>
    <scope>NUCLEOTIDE SEQUENCE [LARGE SCALE GENOMIC DNA]</scope>
</reference>
<feature type="compositionally biased region" description="Basic and acidic residues" evidence="1">
    <location>
        <begin position="1"/>
        <end position="17"/>
    </location>
</feature>
<proteinExistence type="predicted"/>
<evidence type="ECO:0000313" key="2">
    <source>
        <dbReference type="EMBL" id="ANA86481.1"/>
    </source>
</evidence>
<name>A0A160DF23_9CAUD</name>
<dbReference type="Proteomes" id="UP000204609">
    <property type="component" value="Segment"/>
</dbReference>
<dbReference type="KEGG" id="vg:28800606"/>
<dbReference type="OrthoDB" id="40105at10239"/>
<dbReference type="GeneID" id="28800606"/>